<protein>
    <submittedName>
        <fullName evidence="2">Myosin IB heavy chain-like</fullName>
    </submittedName>
</protein>
<gene>
    <name evidence="2" type="ORF">Tci_045739</name>
</gene>
<dbReference type="GO" id="GO:0003774">
    <property type="term" value="F:cytoskeletal motor activity"/>
    <property type="evidence" value="ECO:0007669"/>
    <property type="project" value="InterPro"/>
</dbReference>
<evidence type="ECO:0000313" key="2">
    <source>
        <dbReference type="EMBL" id="GEU73761.1"/>
    </source>
</evidence>
<feature type="domain" description="TH1" evidence="1">
    <location>
        <begin position="1"/>
        <end position="131"/>
    </location>
</feature>
<dbReference type="PANTHER" id="PTHR34969:SF1">
    <property type="entry name" value="TH1 DOMAIN-CONTAINING PROTEIN"/>
    <property type="match status" value="1"/>
</dbReference>
<dbReference type="AlphaFoldDB" id="A0A6L2MIH8"/>
<dbReference type="EMBL" id="BKCJ010006752">
    <property type="protein sequence ID" value="GEU73761.1"/>
    <property type="molecule type" value="Genomic_DNA"/>
</dbReference>
<organism evidence="2">
    <name type="scientific">Tanacetum cinerariifolium</name>
    <name type="common">Dalmatian daisy</name>
    <name type="synonym">Chrysanthemum cinerariifolium</name>
    <dbReference type="NCBI Taxonomy" id="118510"/>
    <lineage>
        <taxon>Eukaryota</taxon>
        <taxon>Viridiplantae</taxon>
        <taxon>Streptophyta</taxon>
        <taxon>Embryophyta</taxon>
        <taxon>Tracheophyta</taxon>
        <taxon>Spermatophyta</taxon>
        <taxon>Magnoliopsida</taxon>
        <taxon>eudicotyledons</taxon>
        <taxon>Gunneridae</taxon>
        <taxon>Pentapetalae</taxon>
        <taxon>asterids</taxon>
        <taxon>campanulids</taxon>
        <taxon>Asterales</taxon>
        <taxon>Asteraceae</taxon>
        <taxon>Asteroideae</taxon>
        <taxon>Anthemideae</taxon>
        <taxon>Anthemidinae</taxon>
        <taxon>Tanacetum</taxon>
    </lineage>
</organism>
<sequence>MFSDKVLKFTGSGKMKNRILIITHFAIYLVDPETHSLKRRIALAAVEKLCLSELSDNFFAVIVPTEYDLLLATTRKTEIVTVLVESMKTTSNYELELHLSNSFEYHAASDIIKEIQFEEAKGGVKTKIVNK</sequence>
<accession>A0A6L2MIH8</accession>
<dbReference type="PANTHER" id="PTHR34969">
    <property type="entry name" value="OS01G0621700 PROTEIN"/>
    <property type="match status" value="1"/>
</dbReference>
<dbReference type="GO" id="GO:0016459">
    <property type="term" value="C:myosin complex"/>
    <property type="evidence" value="ECO:0007669"/>
    <property type="project" value="InterPro"/>
</dbReference>
<proteinExistence type="predicted"/>
<evidence type="ECO:0000259" key="1">
    <source>
        <dbReference type="PROSITE" id="PS51757"/>
    </source>
</evidence>
<dbReference type="Pfam" id="PF06017">
    <property type="entry name" value="Myosin_TH1"/>
    <property type="match status" value="1"/>
</dbReference>
<reference evidence="2" key="1">
    <citation type="journal article" date="2019" name="Sci. Rep.">
        <title>Draft genome of Tanacetum cinerariifolium, the natural source of mosquito coil.</title>
        <authorList>
            <person name="Yamashiro T."/>
            <person name="Shiraishi A."/>
            <person name="Satake H."/>
            <person name="Nakayama K."/>
        </authorList>
    </citation>
    <scope>NUCLEOTIDE SEQUENCE</scope>
</reference>
<name>A0A6L2MIH8_TANCI</name>
<dbReference type="InterPro" id="IPR010926">
    <property type="entry name" value="Myosin_TH1"/>
</dbReference>
<comment type="caution">
    <text evidence="2">The sequence shown here is derived from an EMBL/GenBank/DDBJ whole genome shotgun (WGS) entry which is preliminary data.</text>
</comment>
<dbReference type="PROSITE" id="PS51757">
    <property type="entry name" value="TH1"/>
    <property type="match status" value="1"/>
</dbReference>